<proteinExistence type="predicted"/>
<dbReference type="PANTHER" id="PTHR22738">
    <property type="entry name" value="RASSF"/>
    <property type="match status" value="1"/>
</dbReference>
<keyword evidence="5" id="KW-0479">Metal-binding</keyword>
<reference evidence="12" key="1">
    <citation type="submission" date="2025-08" db="UniProtKB">
        <authorList>
            <consortium name="Ensembl"/>
        </authorList>
    </citation>
    <scope>IDENTIFICATION</scope>
</reference>
<keyword evidence="13" id="KW-1185">Reference proteome</keyword>
<dbReference type="InterPro" id="IPR000159">
    <property type="entry name" value="RA_dom"/>
</dbReference>
<dbReference type="Pfam" id="PF00788">
    <property type="entry name" value="RA"/>
    <property type="match status" value="1"/>
</dbReference>
<dbReference type="GO" id="GO:0007165">
    <property type="term" value="P:signal transduction"/>
    <property type="evidence" value="ECO:0007669"/>
    <property type="project" value="InterPro"/>
</dbReference>
<dbReference type="CDD" id="cd17219">
    <property type="entry name" value="RA_RASSF3"/>
    <property type="match status" value="1"/>
</dbReference>
<dbReference type="GO" id="GO:0005874">
    <property type="term" value="C:microtubule"/>
    <property type="evidence" value="ECO:0007669"/>
    <property type="project" value="UniProtKB-KW"/>
</dbReference>
<evidence type="ECO:0000313" key="13">
    <source>
        <dbReference type="Proteomes" id="UP000694426"/>
    </source>
</evidence>
<evidence type="ECO:0000256" key="9">
    <source>
        <dbReference type="SAM" id="MobiDB-lite"/>
    </source>
</evidence>
<evidence type="ECO:0000256" key="7">
    <source>
        <dbReference type="ARBA" id="ARBA00022833"/>
    </source>
</evidence>
<feature type="compositionally biased region" description="Low complexity" evidence="9">
    <location>
        <begin position="59"/>
        <end position="71"/>
    </location>
</feature>
<evidence type="ECO:0000256" key="3">
    <source>
        <dbReference type="ARBA" id="ARBA00022553"/>
    </source>
</evidence>
<keyword evidence="8" id="KW-0206">Cytoskeleton</keyword>
<comment type="subcellular location">
    <subcellularLocation>
        <location evidence="1">Cytoplasm</location>
        <location evidence="1">Cytoskeleton</location>
    </subcellularLocation>
</comment>
<dbReference type="PROSITE" id="PS50951">
    <property type="entry name" value="SARAH"/>
    <property type="match status" value="1"/>
</dbReference>
<accession>A0A8B9BSB2</accession>
<evidence type="ECO:0000256" key="1">
    <source>
        <dbReference type="ARBA" id="ARBA00004245"/>
    </source>
</evidence>
<dbReference type="Gene3D" id="1.20.5.110">
    <property type="match status" value="1"/>
</dbReference>
<dbReference type="GO" id="GO:0008270">
    <property type="term" value="F:zinc ion binding"/>
    <property type="evidence" value="ECO:0007669"/>
    <property type="project" value="UniProtKB-KW"/>
</dbReference>
<evidence type="ECO:0000259" key="10">
    <source>
        <dbReference type="PROSITE" id="PS50200"/>
    </source>
</evidence>
<dbReference type="Ensembl" id="ENSABRT00000012186.1">
    <property type="protein sequence ID" value="ENSABRP00000008551.1"/>
    <property type="gene ID" value="ENSABRG00000007683.1"/>
</dbReference>
<dbReference type="PANTHER" id="PTHR22738:SF8">
    <property type="entry name" value="RAS ASSOCIATION DOMAIN-CONTAINING PROTEIN 3"/>
    <property type="match status" value="1"/>
</dbReference>
<dbReference type="GO" id="GO:0005737">
    <property type="term" value="C:cytoplasm"/>
    <property type="evidence" value="ECO:0007669"/>
    <property type="project" value="TreeGrafter"/>
</dbReference>
<feature type="domain" description="SARAH" evidence="11">
    <location>
        <begin position="349"/>
        <end position="396"/>
    </location>
</feature>
<sequence>MVAGLQLPPARSWALASLQPRRFEAPASGPEHRPLPEPPGAGRSPPGPQGRPAGREEASPAGGARSGAAPRKLVLQEGRERPPRRLLLLPLLLLLLLPGPGGAGRGAAAAGPHAAAGTALSAAGPQQHHHRHHHQQQRYRRQPPMTWSSSMSSGYSSLEEEESEEFFFTARTSFFRRPPGKTRAAPQDVQKEREPHVYLSKEEVKEKIQSYNSSVTDKLKMTLNSNGIYTGFIKVQMELCRPITVQSSPSQGRCAHSNNETAFYLPNDCVNTLHISSTNTVREVIEALLKKFFVTDNPAKFALYKRCHKEDQVYTCKLSDREHPLYLRLVAGPRTEMLSFVLREHETGEVMWEAFSLPELQNFLRILDKEENEQLQILKKRYAAYRDKLEEALGGVWKPG</sequence>
<dbReference type="SUPFAM" id="SSF54236">
    <property type="entry name" value="Ubiquitin-like"/>
    <property type="match status" value="1"/>
</dbReference>
<keyword evidence="2" id="KW-0963">Cytoplasm</keyword>
<feature type="compositionally biased region" description="Basic residues" evidence="9">
    <location>
        <begin position="127"/>
        <end position="141"/>
    </location>
</feature>
<dbReference type="Pfam" id="PF16517">
    <property type="entry name" value="Nore1-SARAH"/>
    <property type="match status" value="1"/>
</dbReference>
<feature type="region of interest" description="Disordered" evidence="9">
    <location>
        <begin position="18"/>
        <end position="77"/>
    </location>
</feature>
<evidence type="ECO:0000259" key="11">
    <source>
        <dbReference type="PROSITE" id="PS50951"/>
    </source>
</evidence>
<evidence type="ECO:0000256" key="6">
    <source>
        <dbReference type="ARBA" id="ARBA00022771"/>
    </source>
</evidence>
<keyword evidence="6" id="KW-0863">Zinc-finger</keyword>
<evidence type="ECO:0000256" key="2">
    <source>
        <dbReference type="ARBA" id="ARBA00022490"/>
    </source>
</evidence>
<name>A0A8B9BSB2_9AVES</name>
<evidence type="ECO:0000256" key="5">
    <source>
        <dbReference type="ARBA" id="ARBA00022723"/>
    </source>
</evidence>
<evidence type="ECO:0000256" key="4">
    <source>
        <dbReference type="ARBA" id="ARBA00022701"/>
    </source>
</evidence>
<feature type="domain" description="Ras-associating" evidence="10">
    <location>
        <begin position="257"/>
        <end position="347"/>
    </location>
</feature>
<organism evidence="12 13">
    <name type="scientific">Anser brachyrhynchus</name>
    <name type="common">Pink-footed goose</name>
    <dbReference type="NCBI Taxonomy" id="132585"/>
    <lineage>
        <taxon>Eukaryota</taxon>
        <taxon>Metazoa</taxon>
        <taxon>Chordata</taxon>
        <taxon>Craniata</taxon>
        <taxon>Vertebrata</taxon>
        <taxon>Euteleostomi</taxon>
        <taxon>Archelosauria</taxon>
        <taxon>Archosauria</taxon>
        <taxon>Dinosauria</taxon>
        <taxon>Saurischia</taxon>
        <taxon>Theropoda</taxon>
        <taxon>Coelurosauria</taxon>
        <taxon>Aves</taxon>
        <taxon>Neognathae</taxon>
        <taxon>Galloanserae</taxon>
        <taxon>Anseriformes</taxon>
        <taxon>Anatidae</taxon>
        <taxon>Anserinae</taxon>
        <taxon>Anser</taxon>
    </lineage>
</organism>
<evidence type="ECO:0000256" key="8">
    <source>
        <dbReference type="ARBA" id="ARBA00023212"/>
    </source>
</evidence>
<evidence type="ECO:0000313" key="12">
    <source>
        <dbReference type="Ensembl" id="ENSABRP00000008551.1"/>
    </source>
</evidence>
<keyword evidence="4" id="KW-0493">Microtubule</keyword>
<dbReference type="GeneTree" id="ENSGT00940000157502"/>
<protein>
    <submittedName>
        <fullName evidence="12">Ras association domain family member 3</fullName>
    </submittedName>
</protein>
<dbReference type="Gene3D" id="3.10.20.90">
    <property type="entry name" value="Phosphatidylinositol 3-kinase Catalytic Subunit, Chain A, domain 1"/>
    <property type="match status" value="1"/>
</dbReference>
<dbReference type="SMART" id="SM00314">
    <property type="entry name" value="RA"/>
    <property type="match status" value="1"/>
</dbReference>
<reference evidence="12" key="2">
    <citation type="submission" date="2025-09" db="UniProtKB">
        <authorList>
            <consortium name="Ensembl"/>
        </authorList>
    </citation>
    <scope>IDENTIFICATION</scope>
</reference>
<dbReference type="InterPro" id="IPR033614">
    <property type="entry name" value="RASSF1-6"/>
</dbReference>
<dbReference type="PROSITE" id="PS50200">
    <property type="entry name" value="RA"/>
    <property type="match status" value="1"/>
</dbReference>
<keyword evidence="7" id="KW-0862">Zinc</keyword>
<gene>
    <name evidence="12" type="primary">RASSF3</name>
</gene>
<dbReference type="AlphaFoldDB" id="A0A8B9BSB2"/>
<dbReference type="FunFam" id="3.10.20.90:FF:000048">
    <property type="entry name" value="Ras association domain family member 1"/>
    <property type="match status" value="1"/>
</dbReference>
<feature type="region of interest" description="Disordered" evidence="9">
    <location>
        <begin position="102"/>
        <end position="153"/>
    </location>
</feature>
<dbReference type="InterPro" id="IPR029071">
    <property type="entry name" value="Ubiquitin-like_domsf"/>
</dbReference>
<dbReference type="InterPro" id="IPR011524">
    <property type="entry name" value="SARAH_dom"/>
</dbReference>
<dbReference type="Proteomes" id="UP000694426">
    <property type="component" value="Unplaced"/>
</dbReference>
<feature type="compositionally biased region" description="Low complexity" evidence="9">
    <location>
        <begin position="106"/>
        <end position="126"/>
    </location>
</feature>
<keyword evidence="3" id="KW-0597">Phosphoprotein</keyword>
<dbReference type="CDD" id="cd21891">
    <property type="entry name" value="SARAH_RASSF3"/>
    <property type="match status" value="1"/>
</dbReference>